<evidence type="ECO:0000313" key="2">
    <source>
        <dbReference type="Proteomes" id="UP000785679"/>
    </source>
</evidence>
<accession>A0A8J8P2C5</accession>
<sequence>MHKRKPQILQRFKYQKQSEEIAFSSNAKTLLMSISLVCSTERIITYGQNQSIFKKHKQPRKISKIIKSIFLSKMQKLSARSSKKDFRLQIQPKETYHQQLKLSSSSILLHKVSTIMPKIRCS</sequence>
<dbReference type="EMBL" id="RRYP01002469">
    <property type="protein sequence ID" value="TNV84735.1"/>
    <property type="molecule type" value="Genomic_DNA"/>
</dbReference>
<name>A0A8J8P2C5_HALGN</name>
<evidence type="ECO:0000313" key="1">
    <source>
        <dbReference type="EMBL" id="TNV84735.1"/>
    </source>
</evidence>
<gene>
    <name evidence="1" type="ORF">FGO68_gene14683</name>
</gene>
<dbReference type="Proteomes" id="UP000785679">
    <property type="component" value="Unassembled WGS sequence"/>
</dbReference>
<reference evidence="1" key="1">
    <citation type="submission" date="2019-06" db="EMBL/GenBank/DDBJ databases">
        <authorList>
            <person name="Zheng W."/>
        </authorList>
    </citation>
    <scope>NUCLEOTIDE SEQUENCE</scope>
    <source>
        <strain evidence="1">QDHG01</strain>
    </source>
</reference>
<keyword evidence="2" id="KW-1185">Reference proteome</keyword>
<comment type="caution">
    <text evidence="1">The sequence shown here is derived from an EMBL/GenBank/DDBJ whole genome shotgun (WGS) entry which is preliminary data.</text>
</comment>
<dbReference type="AlphaFoldDB" id="A0A8J8P2C5"/>
<proteinExistence type="predicted"/>
<protein>
    <submittedName>
        <fullName evidence="1">Uncharacterized protein</fullName>
    </submittedName>
</protein>
<organism evidence="1 2">
    <name type="scientific">Halteria grandinella</name>
    <dbReference type="NCBI Taxonomy" id="5974"/>
    <lineage>
        <taxon>Eukaryota</taxon>
        <taxon>Sar</taxon>
        <taxon>Alveolata</taxon>
        <taxon>Ciliophora</taxon>
        <taxon>Intramacronucleata</taxon>
        <taxon>Spirotrichea</taxon>
        <taxon>Stichotrichia</taxon>
        <taxon>Sporadotrichida</taxon>
        <taxon>Halteriidae</taxon>
        <taxon>Halteria</taxon>
    </lineage>
</organism>